<dbReference type="InterPro" id="IPR051163">
    <property type="entry name" value="Sodium:Solute_Symporter_SSF"/>
</dbReference>
<gene>
    <name evidence="13" type="ORF">AGLY_012884</name>
</gene>
<dbReference type="Proteomes" id="UP000475862">
    <property type="component" value="Unassembled WGS sequence"/>
</dbReference>
<feature type="transmembrane region" description="Helical" evidence="12">
    <location>
        <begin position="166"/>
        <end position="186"/>
    </location>
</feature>
<comment type="similarity">
    <text evidence="2 11">Belongs to the sodium:solute symporter (SSF) (TC 2.A.21) family.</text>
</comment>
<evidence type="ECO:0000256" key="10">
    <source>
        <dbReference type="ARBA" id="ARBA00023201"/>
    </source>
</evidence>
<feature type="transmembrane region" description="Helical" evidence="12">
    <location>
        <begin position="135"/>
        <end position="154"/>
    </location>
</feature>
<organism evidence="13 14">
    <name type="scientific">Aphis glycines</name>
    <name type="common">Soybean aphid</name>
    <dbReference type="NCBI Taxonomy" id="307491"/>
    <lineage>
        <taxon>Eukaryota</taxon>
        <taxon>Metazoa</taxon>
        <taxon>Ecdysozoa</taxon>
        <taxon>Arthropoda</taxon>
        <taxon>Hexapoda</taxon>
        <taxon>Insecta</taxon>
        <taxon>Pterygota</taxon>
        <taxon>Neoptera</taxon>
        <taxon>Paraneoptera</taxon>
        <taxon>Hemiptera</taxon>
        <taxon>Sternorrhyncha</taxon>
        <taxon>Aphidomorpha</taxon>
        <taxon>Aphidoidea</taxon>
        <taxon>Aphididae</taxon>
        <taxon>Aphidini</taxon>
        <taxon>Aphis</taxon>
        <taxon>Aphis</taxon>
    </lineage>
</organism>
<dbReference type="InterPro" id="IPR001734">
    <property type="entry name" value="Na/solute_symporter"/>
</dbReference>
<comment type="subcellular location">
    <subcellularLocation>
        <location evidence="1">Cell membrane</location>
        <topology evidence="1">Multi-pass membrane protein</topology>
    </subcellularLocation>
</comment>
<evidence type="ECO:0000256" key="6">
    <source>
        <dbReference type="ARBA" id="ARBA00022989"/>
    </source>
</evidence>
<dbReference type="OrthoDB" id="6132759at2759"/>
<evidence type="ECO:0000256" key="9">
    <source>
        <dbReference type="ARBA" id="ARBA00023136"/>
    </source>
</evidence>
<dbReference type="PROSITE" id="PS50283">
    <property type="entry name" value="NA_SOLUT_SYMP_3"/>
    <property type="match status" value="1"/>
</dbReference>
<accession>A0A6G0T7X1</accession>
<keyword evidence="9 12" id="KW-0472">Membrane</keyword>
<evidence type="ECO:0000256" key="1">
    <source>
        <dbReference type="ARBA" id="ARBA00004651"/>
    </source>
</evidence>
<keyword evidence="6 12" id="KW-1133">Transmembrane helix</keyword>
<sequence length="324" mass="36032">MFTYVSLYAINQTQVQRYLTMKDYDTAVKSLWCSLPLLSLLSISTSFSGLAMFSKYHDCDPIKSGRISRGDQLMPLYVSDTMGSVPGLTGLFVAGIFSAALSSVSPVLNSLAAVTMEDYLKPFMKQEISDKKRVFYMKMLVLTYGAICLLLAFLSQYLGSILQTSLIIFGVIGGPVLAVFTLGILIPHVNQKGSLTGLVIGLVFSFLIGFGRPKDKNLPTYINGCSGLNETLQLSSSLHNELPNDNIYYWYRISYLYCIVLGFLVTFLVALVVSSIFKEAHCDNPDLFTPFVAQRLRKHGLLLKKKNFVKMDIRSPDELNQILS</sequence>
<evidence type="ECO:0000256" key="8">
    <source>
        <dbReference type="ARBA" id="ARBA00023065"/>
    </source>
</evidence>
<reference evidence="13 14" key="1">
    <citation type="submission" date="2019-08" db="EMBL/GenBank/DDBJ databases">
        <title>The genome of the soybean aphid Biotype 1, its phylome, world population structure and adaptation to the North American continent.</title>
        <authorList>
            <person name="Giordano R."/>
            <person name="Donthu R.K."/>
            <person name="Hernandez A.G."/>
            <person name="Wright C.L."/>
            <person name="Zimin A.V."/>
        </authorList>
    </citation>
    <scope>NUCLEOTIDE SEQUENCE [LARGE SCALE GENOMIC DNA]</scope>
    <source>
        <tissue evidence="13">Whole aphids</tissue>
    </source>
</reference>
<dbReference type="Pfam" id="PF00474">
    <property type="entry name" value="SSF"/>
    <property type="match status" value="1"/>
</dbReference>
<evidence type="ECO:0000256" key="3">
    <source>
        <dbReference type="ARBA" id="ARBA00022448"/>
    </source>
</evidence>
<dbReference type="InterPro" id="IPR038377">
    <property type="entry name" value="Na/Glc_symporter_sf"/>
</dbReference>
<feature type="transmembrane region" description="Helical" evidence="12">
    <location>
        <begin position="91"/>
        <end position="114"/>
    </location>
</feature>
<evidence type="ECO:0000256" key="11">
    <source>
        <dbReference type="RuleBase" id="RU362091"/>
    </source>
</evidence>
<name>A0A6G0T7X1_APHGL</name>
<feature type="transmembrane region" description="Helical" evidence="12">
    <location>
        <begin position="193"/>
        <end position="211"/>
    </location>
</feature>
<keyword evidence="10" id="KW-0739">Sodium transport</keyword>
<feature type="transmembrane region" description="Helical" evidence="12">
    <location>
        <begin position="31"/>
        <end position="53"/>
    </location>
</feature>
<feature type="transmembrane region" description="Helical" evidence="12">
    <location>
        <begin position="254"/>
        <end position="277"/>
    </location>
</feature>
<evidence type="ECO:0000256" key="7">
    <source>
        <dbReference type="ARBA" id="ARBA00023053"/>
    </source>
</evidence>
<evidence type="ECO:0008006" key="15">
    <source>
        <dbReference type="Google" id="ProtNLM"/>
    </source>
</evidence>
<dbReference type="AlphaFoldDB" id="A0A6G0T7X1"/>
<dbReference type="PANTHER" id="PTHR42985:SF40">
    <property type="entry name" value="LD47995P-RELATED"/>
    <property type="match status" value="1"/>
</dbReference>
<proteinExistence type="inferred from homology"/>
<evidence type="ECO:0000256" key="2">
    <source>
        <dbReference type="ARBA" id="ARBA00006434"/>
    </source>
</evidence>
<evidence type="ECO:0000256" key="4">
    <source>
        <dbReference type="ARBA" id="ARBA00022475"/>
    </source>
</evidence>
<dbReference type="GO" id="GO:0015293">
    <property type="term" value="F:symporter activity"/>
    <property type="evidence" value="ECO:0007669"/>
    <property type="project" value="TreeGrafter"/>
</dbReference>
<keyword evidence="3" id="KW-0813">Transport</keyword>
<keyword evidence="7" id="KW-0915">Sodium</keyword>
<evidence type="ECO:0000256" key="12">
    <source>
        <dbReference type="SAM" id="Phobius"/>
    </source>
</evidence>
<protein>
    <recommendedName>
        <fullName evidence="15">Sodium-dependent multivitamin transporter</fullName>
    </recommendedName>
</protein>
<keyword evidence="5 12" id="KW-0812">Transmembrane</keyword>
<keyword evidence="8" id="KW-0406">Ion transport</keyword>
<evidence type="ECO:0000313" key="14">
    <source>
        <dbReference type="Proteomes" id="UP000475862"/>
    </source>
</evidence>
<dbReference type="GO" id="GO:0005886">
    <property type="term" value="C:plasma membrane"/>
    <property type="evidence" value="ECO:0007669"/>
    <property type="project" value="UniProtKB-SubCell"/>
</dbReference>
<dbReference type="EMBL" id="VYZN01000052">
    <property type="protein sequence ID" value="KAE9527604.1"/>
    <property type="molecule type" value="Genomic_DNA"/>
</dbReference>
<comment type="caution">
    <text evidence="13">The sequence shown here is derived from an EMBL/GenBank/DDBJ whole genome shotgun (WGS) entry which is preliminary data.</text>
</comment>
<dbReference type="Gene3D" id="1.20.1730.10">
    <property type="entry name" value="Sodium/glucose cotransporter"/>
    <property type="match status" value="1"/>
</dbReference>
<dbReference type="GO" id="GO:0006814">
    <property type="term" value="P:sodium ion transport"/>
    <property type="evidence" value="ECO:0007669"/>
    <property type="project" value="UniProtKB-KW"/>
</dbReference>
<keyword evidence="4" id="KW-1003">Cell membrane</keyword>
<evidence type="ECO:0000256" key="5">
    <source>
        <dbReference type="ARBA" id="ARBA00022692"/>
    </source>
</evidence>
<keyword evidence="14" id="KW-1185">Reference proteome</keyword>
<evidence type="ECO:0000313" key="13">
    <source>
        <dbReference type="EMBL" id="KAE9527604.1"/>
    </source>
</evidence>
<dbReference type="PANTHER" id="PTHR42985">
    <property type="entry name" value="SODIUM-COUPLED MONOCARBOXYLATE TRANSPORTER"/>
    <property type="match status" value="1"/>
</dbReference>